<evidence type="ECO:0000256" key="3">
    <source>
        <dbReference type="ARBA" id="ARBA00023163"/>
    </source>
</evidence>
<organism evidence="5 6">
    <name type="scientific">Brachybacterium hainanense</name>
    <dbReference type="NCBI Taxonomy" id="1541174"/>
    <lineage>
        <taxon>Bacteria</taxon>
        <taxon>Bacillati</taxon>
        <taxon>Actinomycetota</taxon>
        <taxon>Actinomycetes</taxon>
        <taxon>Micrococcales</taxon>
        <taxon>Dermabacteraceae</taxon>
        <taxon>Brachybacterium</taxon>
    </lineage>
</organism>
<dbReference type="PRINTS" id="PR00035">
    <property type="entry name" value="HTHGNTR"/>
</dbReference>
<dbReference type="InterPro" id="IPR036388">
    <property type="entry name" value="WH-like_DNA-bd_sf"/>
</dbReference>
<feature type="domain" description="HTH gntR-type" evidence="4">
    <location>
        <begin position="10"/>
        <end position="77"/>
    </location>
</feature>
<evidence type="ECO:0000259" key="4">
    <source>
        <dbReference type="PROSITE" id="PS50949"/>
    </source>
</evidence>
<dbReference type="EMBL" id="JBHLSV010000001">
    <property type="protein sequence ID" value="MFC0672391.1"/>
    <property type="molecule type" value="Genomic_DNA"/>
</dbReference>
<dbReference type="InterPro" id="IPR050679">
    <property type="entry name" value="Bact_HTH_transcr_reg"/>
</dbReference>
<name>A0ABV6R6I2_9MICO</name>
<dbReference type="PANTHER" id="PTHR44846:SF1">
    <property type="entry name" value="MANNOSYL-D-GLYCERATE TRANSPORT_METABOLISM SYSTEM REPRESSOR MNGR-RELATED"/>
    <property type="match status" value="1"/>
</dbReference>
<accession>A0ABV6R6I2</accession>
<comment type="caution">
    <text evidence="5">The sequence shown here is derived from an EMBL/GenBank/DDBJ whole genome shotgun (WGS) entry which is preliminary data.</text>
</comment>
<keyword evidence="6" id="KW-1185">Reference proteome</keyword>
<dbReference type="SMART" id="SM00345">
    <property type="entry name" value="HTH_GNTR"/>
    <property type="match status" value="1"/>
</dbReference>
<proteinExistence type="predicted"/>
<sequence length="249" mass="27240">MDIPPVRDRRPLAVQVYDRLYDTLIRPDEDLVVLPTEQELSRQLAVSRTTVRQALALLEEDGVLERGPGRRRQVAHRAPMPIGAVRPLEEMLLSGEEASVERLVRRISPATGWSARLLDIERGREIATWESLVRVGDTVVASTLEVIEAAQEPTPEGAGTMFARLGARYRKAATLTSLRMAPSTSPTRRWTGSARPECPLALTVTASAPGGPTYLAKHIVDARTVSLNVLTDAHGDLVDELDAQDLSSP</sequence>
<keyword evidence="1" id="KW-0805">Transcription regulation</keyword>
<dbReference type="InterPro" id="IPR000524">
    <property type="entry name" value="Tscrpt_reg_HTH_GntR"/>
</dbReference>
<keyword evidence="3" id="KW-0804">Transcription</keyword>
<dbReference type="PROSITE" id="PS50949">
    <property type="entry name" value="HTH_GNTR"/>
    <property type="match status" value="1"/>
</dbReference>
<dbReference type="Gene3D" id="1.10.10.10">
    <property type="entry name" value="Winged helix-like DNA-binding domain superfamily/Winged helix DNA-binding domain"/>
    <property type="match status" value="1"/>
</dbReference>
<evidence type="ECO:0000256" key="1">
    <source>
        <dbReference type="ARBA" id="ARBA00023015"/>
    </source>
</evidence>
<dbReference type="SUPFAM" id="SSF46785">
    <property type="entry name" value="Winged helix' DNA-binding domain"/>
    <property type="match status" value="1"/>
</dbReference>
<evidence type="ECO:0000256" key="2">
    <source>
        <dbReference type="ARBA" id="ARBA00023125"/>
    </source>
</evidence>
<dbReference type="PANTHER" id="PTHR44846">
    <property type="entry name" value="MANNOSYL-D-GLYCERATE TRANSPORT/METABOLISM SYSTEM REPRESSOR MNGR-RELATED"/>
    <property type="match status" value="1"/>
</dbReference>
<dbReference type="Proteomes" id="UP001589793">
    <property type="component" value="Unassembled WGS sequence"/>
</dbReference>
<dbReference type="CDD" id="cd07377">
    <property type="entry name" value="WHTH_GntR"/>
    <property type="match status" value="1"/>
</dbReference>
<protein>
    <submittedName>
        <fullName evidence="5">GntR family transcriptional regulator</fullName>
    </submittedName>
</protein>
<dbReference type="Pfam" id="PF00392">
    <property type="entry name" value="GntR"/>
    <property type="match status" value="1"/>
</dbReference>
<reference evidence="5 6" key="1">
    <citation type="submission" date="2024-09" db="EMBL/GenBank/DDBJ databases">
        <authorList>
            <person name="Sun Q."/>
            <person name="Mori K."/>
        </authorList>
    </citation>
    <scope>NUCLEOTIDE SEQUENCE [LARGE SCALE GENOMIC DNA]</scope>
    <source>
        <strain evidence="5 6">CICC 10874</strain>
    </source>
</reference>
<evidence type="ECO:0000313" key="5">
    <source>
        <dbReference type="EMBL" id="MFC0672391.1"/>
    </source>
</evidence>
<evidence type="ECO:0000313" key="6">
    <source>
        <dbReference type="Proteomes" id="UP001589793"/>
    </source>
</evidence>
<dbReference type="RefSeq" id="WP_376977155.1">
    <property type="nucleotide sequence ID" value="NZ_JBHLSV010000001.1"/>
</dbReference>
<gene>
    <name evidence="5" type="ORF">ACFFF6_00320</name>
</gene>
<keyword evidence="2" id="KW-0238">DNA-binding</keyword>
<dbReference type="InterPro" id="IPR036390">
    <property type="entry name" value="WH_DNA-bd_sf"/>
</dbReference>